<evidence type="ECO:0000256" key="7">
    <source>
        <dbReference type="ARBA" id="ARBA00022832"/>
    </source>
</evidence>
<dbReference type="FunFam" id="3.40.47.10:FF:000009">
    <property type="entry name" value="3-oxoacyl-[acyl-carrier-protein] synthase 2"/>
    <property type="match status" value="1"/>
</dbReference>
<dbReference type="Pfam" id="PF02801">
    <property type="entry name" value="Ketoacyl-synt_C"/>
    <property type="match status" value="1"/>
</dbReference>
<dbReference type="InterPro" id="IPR016039">
    <property type="entry name" value="Thiolase-like"/>
</dbReference>
<dbReference type="EC" id="2.3.1.179" evidence="3 14"/>
<keyword evidence="7" id="KW-0276">Fatty acid metabolism</keyword>
<dbReference type="KEGG" id="hhl:Halha_1415"/>
<dbReference type="PIRSF" id="PIRSF000447">
    <property type="entry name" value="KAS_II"/>
    <property type="match status" value="1"/>
</dbReference>
<gene>
    <name evidence="18" type="ordered locus">Halha_1415</name>
</gene>
<dbReference type="eggNOG" id="COG0304">
    <property type="taxonomic scope" value="Bacteria"/>
</dbReference>
<evidence type="ECO:0000256" key="1">
    <source>
        <dbReference type="ARBA" id="ARBA00005194"/>
    </source>
</evidence>
<evidence type="ECO:0000256" key="9">
    <source>
        <dbReference type="ARBA" id="ARBA00023160"/>
    </source>
</evidence>
<comment type="pathway">
    <text evidence="1 14">Lipid metabolism; fatty acid biosynthesis.</text>
</comment>
<dbReference type="SMART" id="SM00825">
    <property type="entry name" value="PKS_KS"/>
    <property type="match status" value="1"/>
</dbReference>
<dbReference type="InterPro" id="IPR014031">
    <property type="entry name" value="Ketoacyl_synth_C"/>
</dbReference>
<dbReference type="InterPro" id="IPR000794">
    <property type="entry name" value="Beta-ketoacyl_synthase"/>
</dbReference>
<sequence length="416" mass="43936">MKMNKRIVVTGMGVISPVGNEIEEYWTSLIEGKSGISEITNFDATEYKTRIGGEVNDFNPQDFGINRKEAKRMDPYTQYAVAASNMAVKDANLEINDGNAERVGTLVGSGIGGIETLEQQHKRLLKRGPNRVSPFLIPMMIANIGAGQVAIQTGAKGPNSSIVTACATGTHALGEAYEIIQRGDADVMIAGGSEAAITPVSYAGFCSLKAMSTNNENPKQASCPFDAERDGFVMGEGAGVLILETLEHAQARRANIYAELAGYGLSADAHHVTAPAPQGEGAARAMQMAVDKAGIAPNEIDYINAHGTSTPANDKLETAAIKEVCGDHAYDLAISSTKSMTGHLLGGAGGIEAIASVLAIKNNIVPPTINYQNEDPECDLNYVPNEAKEIETKVTLSNSLGFGGHNACVLFKEYNA</sequence>
<dbReference type="PROSITE" id="PS00606">
    <property type="entry name" value="KS3_1"/>
    <property type="match status" value="1"/>
</dbReference>
<dbReference type="GO" id="GO:0004315">
    <property type="term" value="F:3-oxoacyl-[acyl-carrier-protein] synthase activity"/>
    <property type="evidence" value="ECO:0007669"/>
    <property type="project" value="UniProtKB-UniRule"/>
</dbReference>
<dbReference type="PATRIC" id="fig|748449.3.peg.1369"/>
<evidence type="ECO:0000259" key="17">
    <source>
        <dbReference type="PROSITE" id="PS52004"/>
    </source>
</evidence>
<evidence type="ECO:0000256" key="11">
    <source>
        <dbReference type="ARBA" id="ARBA00024006"/>
    </source>
</evidence>
<keyword evidence="19" id="KW-1185">Reference proteome</keyword>
<dbReference type="HOGENOM" id="CLU_000022_69_2_9"/>
<dbReference type="GO" id="GO:0005829">
    <property type="term" value="C:cytosol"/>
    <property type="evidence" value="ECO:0007669"/>
    <property type="project" value="TreeGrafter"/>
</dbReference>
<keyword evidence="6 14" id="KW-0808">Transferase</keyword>
<comment type="function">
    <text evidence="11 14">Involved in the type II fatty acid elongation cycle. Catalyzes the elongation of a wide range of acyl-ACP by the addition of two carbons from malonyl-ACP to an acyl acceptor. Can efficiently catalyze the conversion of palmitoleoyl-ACP (cis-hexadec-9-enoyl-ACP) to cis-vaccenoyl-ACP (cis-octadec-11-enoyl-ACP), an essential step in the thermal regulation of fatty acid composition.</text>
</comment>
<comment type="catalytic activity">
    <reaction evidence="13 14">
        <text>a fatty acyl-[ACP] + malonyl-[ACP] + H(+) = a 3-oxoacyl-[ACP] + holo-[ACP] + CO2</text>
        <dbReference type="Rhea" id="RHEA:22836"/>
        <dbReference type="Rhea" id="RHEA-COMP:9623"/>
        <dbReference type="Rhea" id="RHEA-COMP:9685"/>
        <dbReference type="Rhea" id="RHEA-COMP:9916"/>
        <dbReference type="Rhea" id="RHEA-COMP:14125"/>
        <dbReference type="ChEBI" id="CHEBI:15378"/>
        <dbReference type="ChEBI" id="CHEBI:16526"/>
        <dbReference type="ChEBI" id="CHEBI:64479"/>
        <dbReference type="ChEBI" id="CHEBI:78449"/>
        <dbReference type="ChEBI" id="CHEBI:78776"/>
        <dbReference type="ChEBI" id="CHEBI:138651"/>
    </reaction>
</comment>
<reference evidence="19" key="1">
    <citation type="submission" date="2012-02" db="EMBL/GenBank/DDBJ databases">
        <title>The complete genome of Halobacteroides halobius DSM 5150.</title>
        <authorList>
            <person name="Lucas S."/>
            <person name="Copeland A."/>
            <person name="Lapidus A."/>
            <person name="Glavina del Rio T."/>
            <person name="Dalin E."/>
            <person name="Tice H."/>
            <person name="Bruce D."/>
            <person name="Goodwin L."/>
            <person name="Pitluck S."/>
            <person name="Peters L."/>
            <person name="Mikhailova N."/>
            <person name="Gu W."/>
            <person name="Kyrpides N."/>
            <person name="Mavromatis K."/>
            <person name="Ivanova N."/>
            <person name="Brettin T."/>
            <person name="Detter J.C."/>
            <person name="Han C."/>
            <person name="Larimer F."/>
            <person name="Land M."/>
            <person name="Hauser L."/>
            <person name="Markowitz V."/>
            <person name="Cheng J.-F."/>
            <person name="Hugenholtz P."/>
            <person name="Woyke T."/>
            <person name="Wu D."/>
            <person name="Tindall B."/>
            <person name="Pomrenke H."/>
            <person name="Brambilla E."/>
            <person name="Klenk H.-P."/>
            <person name="Eisen J.A."/>
        </authorList>
    </citation>
    <scope>NUCLEOTIDE SEQUENCE [LARGE SCALE GENOMIC DNA]</scope>
    <source>
        <strain evidence="19">ATCC 35273 / DSM 5150 / MD-1</strain>
    </source>
</reference>
<dbReference type="Gene3D" id="3.40.47.10">
    <property type="match status" value="1"/>
</dbReference>
<keyword evidence="8" id="KW-0443">Lipid metabolism</keyword>
<feature type="domain" description="Ketosynthase family 3 (KS3)" evidence="17">
    <location>
        <begin position="4"/>
        <end position="413"/>
    </location>
</feature>
<evidence type="ECO:0000256" key="5">
    <source>
        <dbReference type="ARBA" id="ARBA00022516"/>
    </source>
</evidence>
<evidence type="ECO:0000256" key="6">
    <source>
        <dbReference type="ARBA" id="ARBA00022679"/>
    </source>
</evidence>
<accession>L0KA14</accession>
<dbReference type="AlphaFoldDB" id="L0KA14"/>
<dbReference type="NCBIfam" id="NF004970">
    <property type="entry name" value="PRK06333.1"/>
    <property type="match status" value="1"/>
</dbReference>
<dbReference type="Pfam" id="PF00109">
    <property type="entry name" value="ketoacyl-synt"/>
    <property type="match status" value="1"/>
</dbReference>
<comment type="catalytic activity">
    <reaction evidence="12 14">
        <text>(9Z)-hexadecenoyl-[ACP] + malonyl-[ACP] + H(+) = 3-oxo-(11Z)-octadecenoyl-[ACP] + holo-[ACP] + CO2</text>
        <dbReference type="Rhea" id="RHEA:55040"/>
        <dbReference type="Rhea" id="RHEA-COMP:9623"/>
        <dbReference type="Rhea" id="RHEA-COMP:9685"/>
        <dbReference type="Rhea" id="RHEA-COMP:10800"/>
        <dbReference type="Rhea" id="RHEA-COMP:14074"/>
        <dbReference type="ChEBI" id="CHEBI:15378"/>
        <dbReference type="ChEBI" id="CHEBI:16526"/>
        <dbReference type="ChEBI" id="CHEBI:64479"/>
        <dbReference type="ChEBI" id="CHEBI:78449"/>
        <dbReference type="ChEBI" id="CHEBI:83989"/>
        <dbReference type="ChEBI" id="CHEBI:138538"/>
        <dbReference type="EC" id="2.3.1.179"/>
    </reaction>
</comment>
<dbReference type="InterPro" id="IPR017568">
    <property type="entry name" value="3-oxoacyl-ACP_synth-2"/>
</dbReference>
<evidence type="ECO:0000256" key="15">
    <source>
        <dbReference type="PIRSR" id="PIRSR000447-1"/>
    </source>
</evidence>
<evidence type="ECO:0000313" key="18">
    <source>
        <dbReference type="EMBL" id="AGB41360.1"/>
    </source>
</evidence>
<dbReference type="PROSITE" id="PS52004">
    <property type="entry name" value="KS3_2"/>
    <property type="match status" value="1"/>
</dbReference>
<evidence type="ECO:0000256" key="8">
    <source>
        <dbReference type="ARBA" id="ARBA00023098"/>
    </source>
</evidence>
<evidence type="ECO:0000256" key="3">
    <source>
        <dbReference type="ARBA" id="ARBA00012356"/>
    </source>
</evidence>
<keyword evidence="5 14" id="KW-0444">Lipid biosynthesis</keyword>
<proteinExistence type="inferred from homology"/>
<dbReference type="InterPro" id="IPR018201">
    <property type="entry name" value="Ketoacyl_synth_AS"/>
</dbReference>
<dbReference type="CDD" id="cd00834">
    <property type="entry name" value="KAS_I_II"/>
    <property type="match status" value="1"/>
</dbReference>
<dbReference type="GO" id="GO:0006633">
    <property type="term" value="P:fatty acid biosynthetic process"/>
    <property type="evidence" value="ECO:0007669"/>
    <property type="project" value="UniProtKB-UniRule"/>
</dbReference>
<dbReference type="NCBIfam" id="NF005589">
    <property type="entry name" value="PRK07314.1"/>
    <property type="match status" value="1"/>
</dbReference>
<evidence type="ECO:0000256" key="2">
    <source>
        <dbReference type="ARBA" id="ARBA00008467"/>
    </source>
</evidence>
<comment type="similarity">
    <text evidence="2 14 16">Belongs to the thiolase-like superfamily. Beta-ketoacyl-ACP synthases family.</text>
</comment>
<dbReference type="STRING" id="748449.Halha_1415"/>
<dbReference type="InterPro" id="IPR020841">
    <property type="entry name" value="PKS_Beta-ketoAc_synthase_dom"/>
</dbReference>
<feature type="active site" description="For beta-ketoacyl synthase activity" evidence="15">
    <location>
        <position position="166"/>
    </location>
</feature>
<dbReference type="InterPro" id="IPR014030">
    <property type="entry name" value="Ketoacyl_synth_N"/>
</dbReference>
<keyword evidence="10 14" id="KW-0012">Acyltransferase</keyword>
<dbReference type="NCBIfam" id="TIGR03150">
    <property type="entry name" value="fabF"/>
    <property type="match status" value="1"/>
</dbReference>
<dbReference type="PANTHER" id="PTHR11712">
    <property type="entry name" value="POLYKETIDE SYNTHASE-RELATED"/>
    <property type="match status" value="1"/>
</dbReference>
<evidence type="ECO:0000256" key="4">
    <source>
        <dbReference type="ARBA" id="ARBA00014657"/>
    </source>
</evidence>
<name>L0KA14_HALHC</name>
<evidence type="ECO:0000256" key="14">
    <source>
        <dbReference type="PIRNR" id="PIRNR000447"/>
    </source>
</evidence>
<evidence type="ECO:0000256" key="12">
    <source>
        <dbReference type="ARBA" id="ARBA00047318"/>
    </source>
</evidence>
<dbReference type="UniPathway" id="UPA00094"/>
<evidence type="ECO:0000313" key="19">
    <source>
        <dbReference type="Proteomes" id="UP000010880"/>
    </source>
</evidence>
<protein>
    <recommendedName>
        <fullName evidence="4 14">3-oxoacyl-[acyl-carrier-protein] synthase 2</fullName>
        <ecNumber evidence="3 14">2.3.1.179</ecNumber>
    </recommendedName>
</protein>
<keyword evidence="9 14" id="KW-0275">Fatty acid biosynthesis</keyword>
<evidence type="ECO:0000256" key="16">
    <source>
        <dbReference type="RuleBase" id="RU003694"/>
    </source>
</evidence>
<organism evidence="18 19">
    <name type="scientific">Halobacteroides halobius (strain ATCC 35273 / DSM 5150 / MD-1)</name>
    <dbReference type="NCBI Taxonomy" id="748449"/>
    <lineage>
        <taxon>Bacteria</taxon>
        <taxon>Bacillati</taxon>
        <taxon>Bacillota</taxon>
        <taxon>Clostridia</taxon>
        <taxon>Halanaerobiales</taxon>
        <taxon>Halobacteroidaceae</taxon>
        <taxon>Halobacteroides</taxon>
    </lineage>
</organism>
<evidence type="ECO:0000256" key="10">
    <source>
        <dbReference type="ARBA" id="ARBA00023315"/>
    </source>
</evidence>
<dbReference type="PANTHER" id="PTHR11712:SF336">
    <property type="entry name" value="3-OXOACYL-[ACYL-CARRIER-PROTEIN] SYNTHASE, MITOCHONDRIAL"/>
    <property type="match status" value="1"/>
</dbReference>
<dbReference type="SUPFAM" id="SSF53901">
    <property type="entry name" value="Thiolase-like"/>
    <property type="match status" value="2"/>
</dbReference>
<dbReference type="Proteomes" id="UP000010880">
    <property type="component" value="Chromosome"/>
</dbReference>
<evidence type="ECO:0000256" key="13">
    <source>
        <dbReference type="ARBA" id="ARBA00047659"/>
    </source>
</evidence>
<dbReference type="EMBL" id="CP003359">
    <property type="protein sequence ID" value="AGB41360.1"/>
    <property type="molecule type" value="Genomic_DNA"/>
</dbReference>